<evidence type="ECO:0000256" key="7">
    <source>
        <dbReference type="SAM" id="MobiDB-lite"/>
    </source>
</evidence>
<dbReference type="PROSITE" id="PS51608">
    <property type="entry name" value="SAM_MT_UBIE"/>
    <property type="match status" value="1"/>
</dbReference>
<dbReference type="PANTHER" id="PTHR43591">
    <property type="entry name" value="METHYLTRANSFERASE"/>
    <property type="match status" value="1"/>
</dbReference>
<feature type="binding site" evidence="6">
    <location>
        <begin position="121"/>
        <end position="122"/>
    </location>
    <ligand>
        <name>S-adenosyl-L-methionine</name>
        <dbReference type="ChEBI" id="CHEBI:59789"/>
    </ligand>
</feature>
<dbReference type="InterPro" id="IPR004033">
    <property type="entry name" value="UbiE/COQ5_MeTrFase"/>
</dbReference>
<dbReference type="FunFam" id="3.40.50.150:FF:000086">
    <property type="entry name" value="Demethylmenaquinone methyltransferase"/>
    <property type="match status" value="1"/>
</dbReference>
<accession>A0A4P8XQ57</accession>
<dbReference type="NCBIfam" id="TIGR01934">
    <property type="entry name" value="MenG_MenH_UbiE"/>
    <property type="match status" value="1"/>
</dbReference>
<evidence type="ECO:0000256" key="6">
    <source>
        <dbReference type="HAMAP-Rule" id="MF_01813"/>
    </source>
</evidence>
<evidence type="ECO:0000256" key="2">
    <source>
        <dbReference type="ARBA" id="ARBA00022603"/>
    </source>
</evidence>
<sequence length="253" mass="28571">MGNNTSRTSANQHQGEEHPKEQYVHSVFESIAGKYDMMNDLLSFRRHKAWRKFTMKQMNMQPGNTAIDLCCGTCDWTISMARASETGHIVGLDFSAGMLGVGQQKIDRSSLDRQITLVQGNAMSLPYDSNSFDYATIGFGLRNVPDYVQVLKEMKRVVKPGGMVVCLELSKPTWQPFKGLYYFYFQQMLPMMGKVVAKRYEQYKWLPESLKMFPGRQELAGVFTDIGLTNVKAFPLTGGIAALHLGIKEKKDV</sequence>
<keyword evidence="1 6" id="KW-0474">Menaquinone biosynthesis</keyword>
<dbReference type="PROSITE" id="PS01184">
    <property type="entry name" value="UBIE_2"/>
    <property type="match status" value="1"/>
</dbReference>
<proteinExistence type="inferred from homology"/>
<comment type="similarity">
    <text evidence="6">Belongs to the class I-like SAM-binding methyltransferase superfamily. MenG/UbiE family.</text>
</comment>
<comment type="catalytic activity">
    <reaction evidence="6">
        <text>a 2-demethylmenaquinol + S-adenosyl-L-methionine = a menaquinol + S-adenosyl-L-homocysteine + H(+)</text>
        <dbReference type="Rhea" id="RHEA:42640"/>
        <dbReference type="Rhea" id="RHEA-COMP:9539"/>
        <dbReference type="Rhea" id="RHEA-COMP:9563"/>
        <dbReference type="ChEBI" id="CHEBI:15378"/>
        <dbReference type="ChEBI" id="CHEBI:18151"/>
        <dbReference type="ChEBI" id="CHEBI:55437"/>
        <dbReference type="ChEBI" id="CHEBI:57856"/>
        <dbReference type="ChEBI" id="CHEBI:59789"/>
        <dbReference type="EC" id="2.1.1.163"/>
    </reaction>
</comment>
<dbReference type="UniPathway" id="UPA00079">
    <property type="reaction ID" value="UER00169"/>
</dbReference>
<dbReference type="InterPro" id="IPR023576">
    <property type="entry name" value="UbiE/COQ5_MeTrFase_CS"/>
</dbReference>
<dbReference type="RefSeq" id="WP_138225566.1">
    <property type="nucleotide sequence ID" value="NZ_CP040396.1"/>
</dbReference>
<comment type="caution">
    <text evidence="6">Lacks conserved residue(s) required for the propagation of feature annotation.</text>
</comment>
<comment type="function">
    <text evidence="5 6">Methyltransferase required for the conversion of demethylmenaquinol (DMKH2) to menaquinol (MKH2).</text>
</comment>
<feature type="region of interest" description="Disordered" evidence="7">
    <location>
        <begin position="1"/>
        <end position="22"/>
    </location>
</feature>
<comment type="pathway">
    <text evidence="6">Quinol/quinone metabolism; menaquinone biosynthesis; menaquinol from 1,4-dihydroxy-2-naphthoate: step 2/2.</text>
</comment>
<evidence type="ECO:0000313" key="9">
    <source>
        <dbReference type="Proteomes" id="UP000300879"/>
    </source>
</evidence>
<keyword evidence="3 6" id="KW-0808">Transferase</keyword>
<dbReference type="GO" id="GO:0009234">
    <property type="term" value="P:menaquinone biosynthetic process"/>
    <property type="evidence" value="ECO:0007669"/>
    <property type="project" value="UniProtKB-UniRule"/>
</dbReference>
<evidence type="ECO:0000256" key="4">
    <source>
        <dbReference type="ARBA" id="ARBA00022691"/>
    </source>
</evidence>
<dbReference type="OrthoDB" id="9808140at2"/>
<evidence type="ECO:0000256" key="1">
    <source>
        <dbReference type="ARBA" id="ARBA00022428"/>
    </source>
</evidence>
<dbReference type="HAMAP" id="MF_01813">
    <property type="entry name" value="MenG_UbiE_methyltr"/>
    <property type="match status" value="1"/>
</dbReference>
<feature type="binding site" evidence="6">
    <location>
        <position position="93"/>
    </location>
    <ligand>
        <name>S-adenosyl-L-methionine</name>
        <dbReference type="ChEBI" id="CHEBI:59789"/>
    </ligand>
</feature>
<dbReference type="Proteomes" id="UP000300879">
    <property type="component" value="Chromosome"/>
</dbReference>
<reference evidence="8 9" key="1">
    <citation type="submission" date="2019-05" db="EMBL/GenBank/DDBJ databases">
        <authorList>
            <person name="Chen C."/>
        </authorList>
    </citation>
    <scope>NUCLEOTIDE SEQUENCE [LARGE SCALE GENOMIC DNA]</scope>
    <source>
        <strain evidence="8 9">HB172198</strain>
    </source>
</reference>
<dbReference type="KEGG" id="palo:E6C60_1844"/>
<dbReference type="Gene3D" id="3.40.50.150">
    <property type="entry name" value="Vaccinia Virus protein VP39"/>
    <property type="match status" value="1"/>
</dbReference>
<dbReference type="SUPFAM" id="SSF53335">
    <property type="entry name" value="S-adenosyl-L-methionine-dependent methyltransferases"/>
    <property type="match status" value="1"/>
</dbReference>
<evidence type="ECO:0000256" key="5">
    <source>
        <dbReference type="ARBA" id="ARBA00059758"/>
    </source>
</evidence>
<dbReference type="AlphaFoldDB" id="A0A4P8XQ57"/>
<dbReference type="PROSITE" id="PS01183">
    <property type="entry name" value="UBIE_1"/>
    <property type="match status" value="1"/>
</dbReference>
<dbReference type="PANTHER" id="PTHR43591:SF24">
    <property type="entry name" value="2-METHOXY-6-POLYPRENYL-1,4-BENZOQUINOL METHYLASE, MITOCHONDRIAL"/>
    <property type="match status" value="1"/>
</dbReference>
<dbReference type="CDD" id="cd02440">
    <property type="entry name" value="AdoMet_MTases"/>
    <property type="match status" value="1"/>
</dbReference>
<gene>
    <name evidence="6" type="primary">menG</name>
    <name evidence="8" type="ORF">E6C60_1844</name>
</gene>
<dbReference type="InterPro" id="IPR029063">
    <property type="entry name" value="SAM-dependent_MTases_sf"/>
</dbReference>
<organism evidence="8 9">
    <name type="scientific">Paenibacillus algicola</name>
    <dbReference type="NCBI Taxonomy" id="2565926"/>
    <lineage>
        <taxon>Bacteria</taxon>
        <taxon>Bacillati</taxon>
        <taxon>Bacillota</taxon>
        <taxon>Bacilli</taxon>
        <taxon>Bacillales</taxon>
        <taxon>Paenibacillaceae</taxon>
        <taxon>Paenibacillus</taxon>
    </lineage>
</organism>
<keyword evidence="4 6" id="KW-0949">S-adenosyl-L-methionine</keyword>
<dbReference type="NCBIfam" id="NF001244">
    <property type="entry name" value="PRK00216.1-5"/>
    <property type="match status" value="1"/>
</dbReference>
<keyword evidence="8" id="KW-0830">Ubiquinone</keyword>
<feature type="compositionally biased region" description="Polar residues" evidence="7">
    <location>
        <begin position="1"/>
        <end position="13"/>
    </location>
</feature>
<protein>
    <recommendedName>
        <fullName evidence="6">Demethylmenaquinone methyltransferase</fullName>
        <ecNumber evidence="6">2.1.1.163</ecNumber>
    </recommendedName>
</protein>
<evidence type="ECO:0000256" key="3">
    <source>
        <dbReference type="ARBA" id="ARBA00022679"/>
    </source>
</evidence>
<dbReference type="GO" id="GO:0032259">
    <property type="term" value="P:methylation"/>
    <property type="evidence" value="ECO:0007669"/>
    <property type="project" value="UniProtKB-KW"/>
</dbReference>
<evidence type="ECO:0000313" key="8">
    <source>
        <dbReference type="EMBL" id="QCT02559.1"/>
    </source>
</evidence>
<dbReference type="Pfam" id="PF01209">
    <property type="entry name" value="Ubie_methyltran"/>
    <property type="match status" value="1"/>
</dbReference>
<keyword evidence="2 6" id="KW-0489">Methyltransferase</keyword>
<feature type="binding site" evidence="6">
    <location>
        <position position="73"/>
    </location>
    <ligand>
        <name>S-adenosyl-L-methionine</name>
        <dbReference type="ChEBI" id="CHEBI:59789"/>
    </ligand>
</feature>
<dbReference type="GO" id="GO:0043770">
    <property type="term" value="F:demethylmenaquinone methyltransferase activity"/>
    <property type="evidence" value="ECO:0007669"/>
    <property type="project" value="UniProtKB-UniRule"/>
</dbReference>
<dbReference type="EC" id="2.1.1.163" evidence="6"/>
<keyword evidence="9" id="KW-1185">Reference proteome</keyword>
<name>A0A4P8XQ57_9BACL</name>
<dbReference type="EMBL" id="CP040396">
    <property type="protein sequence ID" value="QCT02559.1"/>
    <property type="molecule type" value="Genomic_DNA"/>
</dbReference>
<dbReference type="NCBIfam" id="NF001243">
    <property type="entry name" value="PRK00216.1-4"/>
    <property type="match status" value="1"/>
</dbReference>